<keyword evidence="2" id="KW-1185">Reference proteome</keyword>
<evidence type="ECO:0000313" key="2">
    <source>
        <dbReference type="Proteomes" id="UP000236333"/>
    </source>
</evidence>
<dbReference type="Gene3D" id="3.40.50.1240">
    <property type="entry name" value="Phosphoglycerate mutase-like"/>
    <property type="match status" value="1"/>
</dbReference>
<dbReference type="SUPFAM" id="SSF53254">
    <property type="entry name" value="Phosphoglycerate mutase-like"/>
    <property type="match status" value="1"/>
</dbReference>
<proteinExistence type="predicted"/>
<protein>
    <recommendedName>
        <fullName evidence="3">Phosphoglycerate mutase-like protein</fullName>
    </recommendedName>
</protein>
<dbReference type="InterPro" id="IPR029033">
    <property type="entry name" value="His_PPase_superfam"/>
</dbReference>
<sequence length="76" mass="8828">MARHYIDLEAGKKAQQELCPGISLTPERYTKTIHFVRHGQGFHNVAGHKNHEMYKSWDFVDSHLTEHGWKQAEQLG</sequence>
<gene>
    <name evidence="1" type="ORF">TSOC_014394</name>
</gene>
<dbReference type="GO" id="GO:0005737">
    <property type="term" value="C:cytoplasm"/>
    <property type="evidence" value="ECO:0007669"/>
    <property type="project" value="TreeGrafter"/>
</dbReference>
<name>A0A2J7ZHS0_9CHLO</name>
<organism evidence="1 2">
    <name type="scientific">Tetrabaena socialis</name>
    <dbReference type="NCBI Taxonomy" id="47790"/>
    <lineage>
        <taxon>Eukaryota</taxon>
        <taxon>Viridiplantae</taxon>
        <taxon>Chlorophyta</taxon>
        <taxon>core chlorophytes</taxon>
        <taxon>Chlorophyceae</taxon>
        <taxon>CS clade</taxon>
        <taxon>Chlamydomonadales</taxon>
        <taxon>Tetrabaenaceae</taxon>
        <taxon>Tetrabaena</taxon>
    </lineage>
</organism>
<dbReference type="PANTHER" id="PTHR48100">
    <property type="entry name" value="BROAD-SPECIFICITY PHOSPHATASE YOR283W-RELATED"/>
    <property type="match status" value="1"/>
</dbReference>
<dbReference type="InterPro" id="IPR050275">
    <property type="entry name" value="PGM_Phosphatase"/>
</dbReference>
<dbReference type="PANTHER" id="PTHR48100:SF1">
    <property type="entry name" value="HISTIDINE PHOSPHATASE FAMILY PROTEIN-RELATED"/>
    <property type="match status" value="1"/>
</dbReference>
<comment type="caution">
    <text evidence="1">The sequence shown here is derived from an EMBL/GenBank/DDBJ whole genome shotgun (WGS) entry which is preliminary data.</text>
</comment>
<evidence type="ECO:0000313" key="1">
    <source>
        <dbReference type="EMBL" id="PNG99816.1"/>
    </source>
</evidence>
<evidence type="ECO:0008006" key="3">
    <source>
        <dbReference type="Google" id="ProtNLM"/>
    </source>
</evidence>
<dbReference type="OrthoDB" id="496981at2759"/>
<dbReference type="EMBL" id="PGGS01002101">
    <property type="protein sequence ID" value="PNG99816.1"/>
    <property type="molecule type" value="Genomic_DNA"/>
</dbReference>
<dbReference type="Proteomes" id="UP000236333">
    <property type="component" value="Unassembled WGS sequence"/>
</dbReference>
<dbReference type="GO" id="GO:0016791">
    <property type="term" value="F:phosphatase activity"/>
    <property type="evidence" value="ECO:0007669"/>
    <property type="project" value="TreeGrafter"/>
</dbReference>
<reference evidence="1 2" key="1">
    <citation type="journal article" date="2017" name="Mol. Biol. Evol.">
        <title>The 4-celled Tetrabaena socialis nuclear genome reveals the essential components for genetic control of cell number at the origin of multicellularity in the volvocine lineage.</title>
        <authorList>
            <person name="Featherston J."/>
            <person name="Arakaki Y."/>
            <person name="Hanschen E.R."/>
            <person name="Ferris P.J."/>
            <person name="Michod R.E."/>
            <person name="Olson B.J.S.C."/>
            <person name="Nozaki H."/>
            <person name="Durand P.M."/>
        </authorList>
    </citation>
    <scope>NUCLEOTIDE SEQUENCE [LARGE SCALE GENOMIC DNA]</scope>
    <source>
        <strain evidence="1 2">NIES-571</strain>
    </source>
</reference>
<dbReference type="AlphaFoldDB" id="A0A2J7ZHS0"/>
<feature type="non-terminal residue" evidence="1">
    <location>
        <position position="76"/>
    </location>
</feature>
<accession>A0A2J7ZHS0</accession>